<evidence type="ECO:0000259" key="1">
    <source>
        <dbReference type="Pfam" id="PF01977"/>
    </source>
</evidence>
<dbReference type="Pfam" id="PF01977">
    <property type="entry name" value="UbiD"/>
    <property type="match status" value="1"/>
</dbReference>
<gene>
    <name evidence="4" type="ORF">KPS_003630</name>
</gene>
<dbReference type="PANTHER" id="PTHR30108:SF7">
    <property type="entry name" value="3-POLYPRENYL-4-HYDROXYBENZOATE DECARBOXYLASE"/>
    <property type="match status" value="1"/>
</dbReference>
<sequence length="627" mass="68894">MTYRNLSACVADLERHKHLVRIDAEVDANLEIAAIQRRAYRAGAPAMLFTRVKGCRFPMLANLFGTMARTKFIFRDTLRAVEGIFRLKLDPFDAFRHPLRYTGVPRALWSMLPKSVSDGPVLRHRCAISDLPRLISWPMDGGGYVTLPQVYTESPDAPGPMQSNIGMYRVQLDGPDYEKDREVGLHYQIHRGIGYHHAQALRRGEPLKVNIFVGGPPAMTPAAVMPLPEGLAEILFAGAMAGFRIPMVRQSHRTGGLPILAEADFCISGTIAPYQKPEGPFGDHLGYYSLAHDFPVLRVDAVHHRPDAIWPFTTVGRPPQEDTVFGDFIHQLTAALVPQVFAGVREIHAVDAAGVHPLLLAIGSERYVPYAGERQPQELITCGMALLGSTQTSLSKYVLIMAHEDAPSMSTHDFPGFFTHMLERTDFTRDLHFVTRTTIDTLDYTGISLNQGSKLVWAAAGPRKRQLADTLPGDLPLDARSEDGGLAAAGGSFGDPRLFGRGIVVLRGPKHTARRDEHDPAMHALAARLAHAQGLDGLPLFVVVDDPAFTAANWENFLWVVFTRSDPATDMYGAGEFTHCKHWGCTGPLVIDARLKSFHAPALETDPDVERRVDALAAPGGPLHGYL</sequence>
<dbReference type="PANTHER" id="PTHR30108">
    <property type="entry name" value="3-OCTAPRENYL-4-HYDROXYBENZOATE CARBOXY-LYASE-RELATED"/>
    <property type="match status" value="1"/>
</dbReference>
<evidence type="ECO:0000259" key="3">
    <source>
        <dbReference type="Pfam" id="PF20696"/>
    </source>
</evidence>
<feature type="domain" description="3-octaprenyl-4-hydroxybenzoate carboxy-lyase-like Rift-related" evidence="1">
    <location>
        <begin position="124"/>
        <end position="318"/>
    </location>
</feature>
<accession>A0ABY9R169</accession>
<dbReference type="SUPFAM" id="SSF50475">
    <property type="entry name" value="FMN-binding split barrel"/>
    <property type="match status" value="1"/>
</dbReference>
<dbReference type="SUPFAM" id="SSF143968">
    <property type="entry name" value="UbiD C-terminal domain-like"/>
    <property type="match status" value="2"/>
</dbReference>
<evidence type="ECO:0000259" key="2">
    <source>
        <dbReference type="Pfam" id="PF20695"/>
    </source>
</evidence>
<evidence type="ECO:0000313" key="5">
    <source>
        <dbReference type="Proteomes" id="UP001180616"/>
    </source>
</evidence>
<dbReference type="Pfam" id="PF20696">
    <property type="entry name" value="UbiD_C"/>
    <property type="match status" value="1"/>
</dbReference>
<dbReference type="InterPro" id="IPR048304">
    <property type="entry name" value="UbiD_Rift_dom"/>
</dbReference>
<keyword evidence="5" id="KW-1185">Reference proteome</keyword>
<proteinExistence type="predicted"/>
<name>A0ABY9R169_9BACT</name>
<dbReference type="InterPro" id="IPR049381">
    <property type="entry name" value="UbiD-like_C"/>
</dbReference>
<evidence type="ECO:0000313" key="4">
    <source>
        <dbReference type="EMBL" id="WMW65495.1"/>
    </source>
</evidence>
<dbReference type="InterPro" id="IPR049383">
    <property type="entry name" value="UbiD-like_N"/>
</dbReference>
<feature type="domain" description="3-octaprenyl-4-hydroxybenzoate carboxy-lyase-like N-terminal" evidence="2">
    <location>
        <begin position="11"/>
        <end position="85"/>
    </location>
</feature>
<dbReference type="EMBL" id="CP133659">
    <property type="protein sequence ID" value="WMW65495.1"/>
    <property type="molecule type" value="Genomic_DNA"/>
</dbReference>
<dbReference type="RefSeq" id="WP_309541492.1">
    <property type="nucleotide sequence ID" value="NZ_CP133659.1"/>
</dbReference>
<dbReference type="Proteomes" id="UP001180616">
    <property type="component" value="Chromosome"/>
</dbReference>
<dbReference type="InterPro" id="IPR002830">
    <property type="entry name" value="UbiD"/>
</dbReference>
<dbReference type="Pfam" id="PF20695">
    <property type="entry name" value="UbiD_N"/>
    <property type="match status" value="1"/>
</dbReference>
<feature type="domain" description="3-octaprenyl-4-hydroxybenzoate carboxy-lyase-like C-terminal" evidence="3">
    <location>
        <begin position="324"/>
        <end position="459"/>
    </location>
</feature>
<organism evidence="4 5">
    <name type="scientific">Nitratidesulfovibrio liaohensis</name>
    <dbReference type="NCBI Taxonomy" id="2604158"/>
    <lineage>
        <taxon>Bacteria</taxon>
        <taxon>Pseudomonadati</taxon>
        <taxon>Thermodesulfobacteriota</taxon>
        <taxon>Desulfovibrionia</taxon>
        <taxon>Desulfovibrionales</taxon>
        <taxon>Desulfovibrionaceae</taxon>
        <taxon>Nitratidesulfovibrio</taxon>
    </lineage>
</organism>
<reference evidence="4" key="1">
    <citation type="submission" date="2023-09" db="EMBL/GenBank/DDBJ databases">
        <authorList>
            <consortium name="CW5 consortium"/>
            <person name="Lu C.-W."/>
        </authorList>
    </citation>
    <scope>NUCLEOTIDE SEQUENCE</scope>
    <source>
        <strain evidence="4">KPS</strain>
    </source>
</reference>
<protein>
    <submittedName>
        <fullName evidence="4">UbiD family decarboxylase</fullName>
    </submittedName>
</protein>
<dbReference type="Gene3D" id="3.40.1670.10">
    <property type="entry name" value="UbiD C-terminal domain-like"/>
    <property type="match status" value="1"/>
</dbReference>